<keyword evidence="2" id="KW-0784">Thiamine biosynthesis</keyword>
<evidence type="ECO:0000256" key="1">
    <source>
        <dbReference type="ARBA" id="ARBA00004948"/>
    </source>
</evidence>
<accession>A0ABU7LUX5</accession>
<sequence length="197" mass="21141">MTRRCYGRGGRAASARELPSAFAFSDPRRFPDLTAWARRVPEDWGLVYRHFGNSQRFNEAGWLSRQAVRRGWTLLIAADADLALECGAAGVHWPEARLTHAAAWQRRCPGFVMTASAHSASALRRAGQAGMDAAFLSPVRPTLSPGAGSPLGLHRAGLMARRAGLPVYALGGMRARDIAHANRLGLAGIATVSGVKD</sequence>
<organism evidence="4 5">
    <name type="scientific">Hyphobacterium marinum</name>
    <dbReference type="NCBI Taxonomy" id="3116574"/>
    <lineage>
        <taxon>Bacteria</taxon>
        <taxon>Pseudomonadati</taxon>
        <taxon>Pseudomonadota</taxon>
        <taxon>Alphaproteobacteria</taxon>
        <taxon>Maricaulales</taxon>
        <taxon>Maricaulaceae</taxon>
        <taxon>Hyphobacterium</taxon>
    </lineage>
</organism>
<comment type="caution">
    <text evidence="4">The sequence shown here is derived from an EMBL/GenBank/DDBJ whole genome shotgun (WGS) entry which is preliminary data.</text>
</comment>
<evidence type="ECO:0000313" key="4">
    <source>
        <dbReference type="EMBL" id="MEE2565355.1"/>
    </source>
</evidence>
<gene>
    <name evidence="4" type="ORF">V0U35_01585</name>
</gene>
<evidence type="ECO:0000256" key="2">
    <source>
        <dbReference type="ARBA" id="ARBA00022977"/>
    </source>
</evidence>
<feature type="domain" description="Thiamine phosphate synthase/TenI" evidence="3">
    <location>
        <begin position="56"/>
        <end position="195"/>
    </location>
</feature>
<dbReference type="Pfam" id="PF02581">
    <property type="entry name" value="TMP-TENI"/>
    <property type="match status" value="1"/>
</dbReference>
<keyword evidence="5" id="KW-1185">Reference proteome</keyword>
<dbReference type="EMBL" id="JAZDRO010000001">
    <property type="protein sequence ID" value="MEE2565355.1"/>
    <property type="molecule type" value="Genomic_DNA"/>
</dbReference>
<dbReference type="Gene3D" id="3.20.20.70">
    <property type="entry name" value="Aldolase class I"/>
    <property type="match status" value="1"/>
</dbReference>
<dbReference type="InterPro" id="IPR022998">
    <property type="entry name" value="ThiamineP_synth_TenI"/>
</dbReference>
<evidence type="ECO:0000313" key="5">
    <source>
        <dbReference type="Proteomes" id="UP001310692"/>
    </source>
</evidence>
<dbReference type="SUPFAM" id="SSF51391">
    <property type="entry name" value="Thiamin phosphate synthase"/>
    <property type="match status" value="1"/>
</dbReference>
<dbReference type="PANTHER" id="PTHR20857">
    <property type="entry name" value="THIAMINE-PHOSPHATE PYROPHOSPHORYLASE"/>
    <property type="match status" value="1"/>
</dbReference>
<evidence type="ECO:0000259" key="3">
    <source>
        <dbReference type="Pfam" id="PF02581"/>
    </source>
</evidence>
<reference evidence="4 5" key="1">
    <citation type="submission" date="2024-01" db="EMBL/GenBank/DDBJ databases">
        <title>Hyphobacterium bacterium isolated from marine sediment.</title>
        <authorList>
            <person name="Zhao S."/>
        </authorList>
    </citation>
    <scope>NUCLEOTIDE SEQUENCE [LARGE SCALE GENOMIC DNA]</scope>
    <source>
        <strain evidence="4 5">Y60-23</strain>
    </source>
</reference>
<name>A0ABU7LUX5_9PROT</name>
<dbReference type="RefSeq" id="WP_330194892.1">
    <property type="nucleotide sequence ID" value="NZ_JAZDRO010000001.1"/>
</dbReference>
<comment type="pathway">
    <text evidence="1">Cofactor biosynthesis; thiamine diphosphate biosynthesis.</text>
</comment>
<dbReference type="PANTHER" id="PTHR20857:SF23">
    <property type="entry name" value="THIAMINE BIOSYNTHETIC BIFUNCTIONAL ENZYME"/>
    <property type="match status" value="1"/>
</dbReference>
<dbReference type="InterPro" id="IPR013785">
    <property type="entry name" value="Aldolase_TIM"/>
</dbReference>
<protein>
    <submittedName>
        <fullName evidence="4">Thiamine phosphate synthase</fullName>
    </submittedName>
</protein>
<dbReference type="Proteomes" id="UP001310692">
    <property type="component" value="Unassembled WGS sequence"/>
</dbReference>
<dbReference type="InterPro" id="IPR036206">
    <property type="entry name" value="ThiamineP_synth_sf"/>
</dbReference>
<proteinExistence type="predicted"/>
<dbReference type="CDD" id="cd00564">
    <property type="entry name" value="TMP_TenI"/>
    <property type="match status" value="1"/>
</dbReference>